<gene>
    <name evidence="5" type="ORF">ACFOGP_24425</name>
</gene>
<dbReference type="CDD" id="cd00090">
    <property type="entry name" value="HTH_ARSR"/>
    <property type="match status" value="1"/>
</dbReference>
<dbReference type="SMART" id="SM00418">
    <property type="entry name" value="HTH_ARSR"/>
    <property type="match status" value="1"/>
</dbReference>
<dbReference type="InterPro" id="IPR001845">
    <property type="entry name" value="HTH_ArsR_DNA-bd_dom"/>
</dbReference>
<dbReference type="Pfam" id="PF12840">
    <property type="entry name" value="HTH_20"/>
    <property type="match status" value="1"/>
</dbReference>
<dbReference type="InterPro" id="IPR051011">
    <property type="entry name" value="Metal_resp_trans_reg"/>
</dbReference>
<keyword evidence="2" id="KW-0238">DNA-binding</keyword>
<dbReference type="InterPro" id="IPR036390">
    <property type="entry name" value="WH_DNA-bd_sf"/>
</dbReference>
<dbReference type="Proteomes" id="UP001595632">
    <property type="component" value="Unassembled WGS sequence"/>
</dbReference>
<evidence type="ECO:0000259" key="4">
    <source>
        <dbReference type="PROSITE" id="PS50987"/>
    </source>
</evidence>
<dbReference type="InterPro" id="IPR011991">
    <property type="entry name" value="ArsR-like_HTH"/>
</dbReference>
<reference evidence="6" key="1">
    <citation type="journal article" date="2019" name="Int. J. Syst. Evol. Microbiol.">
        <title>The Global Catalogue of Microorganisms (GCM) 10K type strain sequencing project: providing services to taxonomists for standard genome sequencing and annotation.</title>
        <authorList>
            <consortium name="The Broad Institute Genomics Platform"/>
            <consortium name="The Broad Institute Genome Sequencing Center for Infectious Disease"/>
            <person name="Wu L."/>
            <person name="Ma J."/>
        </authorList>
    </citation>
    <scope>NUCLEOTIDE SEQUENCE [LARGE SCALE GENOMIC DNA]</scope>
    <source>
        <strain evidence="6">KCTC 52366</strain>
    </source>
</reference>
<dbReference type="PANTHER" id="PTHR43132:SF2">
    <property type="entry name" value="ARSENICAL RESISTANCE OPERON REPRESSOR ARSR-RELATED"/>
    <property type="match status" value="1"/>
</dbReference>
<evidence type="ECO:0000256" key="2">
    <source>
        <dbReference type="ARBA" id="ARBA00023125"/>
    </source>
</evidence>
<evidence type="ECO:0000313" key="5">
    <source>
        <dbReference type="EMBL" id="MFC3145891.1"/>
    </source>
</evidence>
<comment type="caution">
    <text evidence="5">The sequence shown here is derived from an EMBL/GenBank/DDBJ whole genome shotgun (WGS) entry which is preliminary data.</text>
</comment>
<evidence type="ECO:0000256" key="1">
    <source>
        <dbReference type="ARBA" id="ARBA00023015"/>
    </source>
</evidence>
<keyword evidence="3" id="KW-0804">Transcription</keyword>
<dbReference type="InterPro" id="IPR036388">
    <property type="entry name" value="WH-like_DNA-bd_sf"/>
</dbReference>
<sequence length="110" mass="11588">MDESRTLQALAALSDATRLRVVRFLAAAGADGAAAGVIGAEVGAQPSRLSFHLAVLAQAGLVTPTRVSRQVIYRVDFDALGRLMGDLIEDCCGGHPKVRDRLRPTSDGET</sequence>
<dbReference type="PROSITE" id="PS50987">
    <property type="entry name" value="HTH_ARSR_2"/>
    <property type="match status" value="1"/>
</dbReference>
<dbReference type="RefSeq" id="WP_275634812.1">
    <property type="nucleotide sequence ID" value="NZ_JARGYD010000012.1"/>
</dbReference>
<dbReference type="EMBL" id="JBHRTB010000010">
    <property type="protein sequence ID" value="MFC3145891.1"/>
    <property type="molecule type" value="Genomic_DNA"/>
</dbReference>
<name>A0ABV7GZZ6_9RHOB</name>
<keyword evidence="6" id="KW-1185">Reference proteome</keyword>
<dbReference type="SUPFAM" id="SSF46785">
    <property type="entry name" value="Winged helix' DNA-binding domain"/>
    <property type="match status" value="1"/>
</dbReference>
<evidence type="ECO:0000313" key="6">
    <source>
        <dbReference type="Proteomes" id="UP001595632"/>
    </source>
</evidence>
<dbReference type="PANTHER" id="PTHR43132">
    <property type="entry name" value="ARSENICAL RESISTANCE OPERON REPRESSOR ARSR-RELATED"/>
    <property type="match status" value="1"/>
</dbReference>
<evidence type="ECO:0000256" key="3">
    <source>
        <dbReference type="ARBA" id="ARBA00023163"/>
    </source>
</evidence>
<protein>
    <submittedName>
        <fullName evidence="5">ArsR/SmtB family transcription factor</fullName>
    </submittedName>
</protein>
<accession>A0ABV7GZZ6</accession>
<organism evidence="5 6">
    <name type="scientific">Psychromarinibacter halotolerans</name>
    <dbReference type="NCBI Taxonomy" id="1775175"/>
    <lineage>
        <taxon>Bacteria</taxon>
        <taxon>Pseudomonadati</taxon>
        <taxon>Pseudomonadota</taxon>
        <taxon>Alphaproteobacteria</taxon>
        <taxon>Rhodobacterales</taxon>
        <taxon>Paracoccaceae</taxon>
        <taxon>Psychromarinibacter</taxon>
    </lineage>
</organism>
<keyword evidence="1" id="KW-0805">Transcription regulation</keyword>
<feature type="domain" description="HTH arsR-type" evidence="4">
    <location>
        <begin position="1"/>
        <end position="95"/>
    </location>
</feature>
<proteinExistence type="predicted"/>
<dbReference type="Gene3D" id="1.10.10.10">
    <property type="entry name" value="Winged helix-like DNA-binding domain superfamily/Winged helix DNA-binding domain"/>
    <property type="match status" value="1"/>
</dbReference>
<dbReference type="PRINTS" id="PR00778">
    <property type="entry name" value="HTHARSR"/>
</dbReference>
<dbReference type="NCBIfam" id="NF033788">
    <property type="entry name" value="HTH_metalloreg"/>
    <property type="match status" value="1"/>
</dbReference>